<dbReference type="Gene3D" id="3.40.50.300">
    <property type="entry name" value="P-loop containing nucleotide triphosphate hydrolases"/>
    <property type="match status" value="1"/>
</dbReference>
<comment type="subcellular location">
    <subcellularLocation>
        <location evidence="1">Nucleus</location>
    </subcellularLocation>
</comment>
<feature type="region of interest" description="Disordered" evidence="8">
    <location>
        <begin position="461"/>
        <end position="480"/>
    </location>
</feature>
<dbReference type="GO" id="GO:0003689">
    <property type="term" value="F:DNA clamp loader activity"/>
    <property type="evidence" value="ECO:0007669"/>
    <property type="project" value="TreeGrafter"/>
</dbReference>
<reference evidence="9 10" key="1">
    <citation type="submission" date="2023-10" db="EMBL/GenBank/DDBJ databases">
        <authorList>
            <person name="Maclean D."/>
            <person name="Macfadyen A."/>
        </authorList>
    </citation>
    <scope>NUCLEOTIDE SEQUENCE [LARGE SCALE GENOMIC DNA]</scope>
</reference>
<sequence>MPPKRKHDVWIISSEDDDEKPPAKKGTQRISNKMAITKPSPRKQRQGQLPFRSSQEERKGGLSLSLSQPADSKAAPRGQNQSTLQFKPITQAEATALDIAEVVGTTDTHGVGRGFQGSGPHLQEPRLQEHAASQAGWLAKHAPETADSLAMHAKKVQEIRGWLELQRQPGLQCPAPRMLLLSGPAGCGKSAVLQVLAKELGFVPCEWQPPVPTLWHEHRYQSDGGSAYSSKLDDFEAFVARSKLAALQLQPSNPQPPSQQTQASQSQPGTQVQRKLTVVDDVPHAGDPVQRRRLTELLVQLARSSRFPVALIVTGSHAPSGDASRSGGSSRGASFQGWHRDIQTALEASGVAHISCNPITANNAAKALLRAAEAEQMPLSKEQAQSIAEAASGDLRNAMKMLQLLALGHSPAEAVSRPRKKRNKKAKLGGAGMRIPDLDVERDTRLDSFHAIGKLLYNKRDASSSQAQQSPQAEEIPLPWRLNGERSSQAGHVEPEPLQLAPRYQRPPLPFDPEAVWQQSDLDLGTTAGFLHENCLHFLEDSAIQDAALESEFFSDADRMSSRGYASSAAYLDADLGPASSALQAAAASLLLRGLLFAAVEQAPRRWLPLRKSAWGTAQQGVAANLAQLRGLVWARTGSA</sequence>
<dbReference type="InterPro" id="IPR004582">
    <property type="entry name" value="Checkpoint_prot_Rad17_Rad24"/>
</dbReference>
<feature type="region of interest" description="Disordered" evidence="8">
    <location>
        <begin position="315"/>
        <end position="335"/>
    </location>
</feature>
<accession>A0AAV1IJS6</accession>
<dbReference type="PANTHER" id="PTHR12172:SF0">
    <property type="entry name" value="CELL CYCLE CHECKPOINT PROTEIN RAD17"/>
    <property type="match status" value="1"/>
</dbReference>
<evidence type="ECO:0000256" key="4">
    <source>
        <dbReference type="ARBA" id="ARBA00022763"/>
    </source>
</evidence>
<dbReference type="GO" id="GO:0000077">
    <property type="term" value="P:DNA damage checkpoint signaling"/>
    <property type="evidence" value="ECO:0007669"/>
    <property type="project" value="TreeGrafter"/>
</dbReference>
<dbReference type="GO" id="GO:0005524">
    <property type="term" value="F:ATP binding"/>
    <property type="evidence" value="ECO:0007669"/>
    <property type="project" value="UniProtKB-KW"/>
</dbReference>
<evidence type="ECO:0000256" key="6">
    <source>
        <dbReference type="ARBA" id="ARBA00023242"/>
    </source>
</evidence>
<dbReference type="GO" id="GO:0033314">
    <property type="term" value="P:mitotic DNA replication checkpoint signaling"/>
    <property type="evidence" value="ECO:0007669"/>
    <property type="project" value="TreeGrafter"/>
</dbReference>
<protein>
    <recommendedName>
        <fullName evidence="11">Cell cycle checkpoint protein RAD17</fullName>
    </recommendedName>
</protein>
<dbReference type="SUPFAM" id="SSF52540">
    <property type="entry name" value="P-loop containing nucleoside triphosphate hydrolases"/>
    <property type="match status" value="1"/>
</dbReference>
<evidence type="ECO:0000256" key="8">
    <source>
        <dbReference type="SAM" id="MobiDB-lite"/>
    </source>
</evidence>
<keyword evidence="5" id="KW-0067">ATP-binding</keyword>
<comment type="similarity">
    <text evidence="2">Belongs to the rad17/RAD24 family.</text>
</comment>
<dbReference type="Pfam" id="PF03215">
    <property type="entry name" value="Rad17"/>
    <property type="match status" value="1"/>
</dbReference>
<dbReference type="Proteomes" id="UP001314263">
    <property type="component" value="Unassembled WGS sequence"/>
</dbReference>
<evidence type="ECO:0000313" key="10">
    <source>
        <dbReference type="Proteomes" id="UP001314263"/>
    </source>
</evidence>
<comment type="caution">
    <text evidence="9">The sequence shown here is derived from an EMBL/GenBank/DDBJ whole genome shotgun (WGS) entry which is preliminary data.</text>
</comment>
<proteinExistence type="inferred from homology"/>
<evidence type="ECO:0000313" key="9">
    <source>
        <dbReference type="EMBL" id="CAK0786199.1"/>
    </source>
</evidence>
<evidence type="ECO:0000256" key="1">
    <source>
        <dbReference type="ARBA" id="ARBA00004123"/>
    </source>
</evidence>
<dbReference type="EMBL" id="CAUYUE010000014">
    <property type="protein sequence ID" value="CAK0786199.1"/>
    <property type="molecule type" value="Genomic_DNA"/>
</dbReference>
<feature type="compositionally biased region" description="Low complexity" evidence="8">
    <location>
        <begin position="320"/>
        <end position="334"/>
    </location>
</feature>
<dbReference type="PANTHER" id="PTHR12172">
    <property type="entry name" value="CELL CYCLE CHECKPOINT PROTEIN RAD17"/>
    <property type="match status" value="1"/>
</dbReference>
<keyword evidence="4" id="KW-0227">DNA damage</keyword>
<dbReference type="GO" id="GO:0005634">
    <property type="term" value="C:nucleus"/>
    <property type="evidence" value="ECO:0007669"/>
    <property type="project" value="UniProtKB-SubCell"/>
</dbReference>
<evidence type="ECO:0000256" key="3">
    <source>
        <dbReference type="ARBA" id="ARBA00022741"/>
    </source>
</evidence>
<dbReference type="Gene3D" id="1.10.8.60">
    <property type="match status" value="1"/>
</dbReference>
<evidence type="ECO:0000256" key="5">
    <source>
        <dbReference type="ARBA" id="ARBA00022840"/>
    </source>
</evidence>
<evidence type="ECO:0008006" key="11">
    <source>
        <dbReference type="Google" id="ProtNLM"/>
    </source>
</evidence>
<feature type="region of interest" description="Disordered" evidence="8">
    <location>
        <begin position="1"/>
        <end position="84"/>
    </location>
</feature>
<keyword evidence="3" id="KW-0547">Nucleotide-binding</keyword>
<evidence type="ECO:0000256" key="2">
    <source>
        <dbReference type="ARBA" id="ARBA00006168"/>
    </source>
</evidence>
<keyword evidence="6" id="KW-0539">Nucleus</keyword>
<gene>
    <name evidence="9" type="ORF">CVIRNUC_009412</name>
</gene>
<keyword evidence="10" id="KW-1185">Reference proteome</keyword>
<feature type="compositionally biased region" description="Low complexity" evidence="8">
    <location>
        <begin position="463"/>
        <end position="473"/>
    </location>
</feature>
<dbReference type="AlphaFoldDB" id="A0AAV1IJS6"/>
<name>A0AAV1IJS6_9CHLO</name>
<dbReference type="InterPro" id="IPR027417">
    <property type="entry name" value="P-loop_NTPase"/>
</dbReference>
<feature type="region of interest" description="Disordered" evidence="8">
    <location>
        <begin position="249"/>
        <end position="273"/>
    </location>
</feature>
<evidence type="ECO:0000256" key="7">
    <source>
        <dbReference type="ARBA" id="ARBA00023306"/>
    </source>
</evidence>
<keyword evidence="7" id="KW-0131">Cell cycle</keyword>
<dbReference type="GO" id="GO:0006281">
    <property type="term" value="P:DNA repair"/>
    <property type="evidence" value="ECO:0007669"/>
    <property type="project" value="InterPro"/>
</dbReference>
<dbReference type="GO" id="GO:0003682">
    <property type="term" value="F:chromatin binding"/>
    <property type="evidence" value="ECO:0007669"/>
    <property type="project" value="TreeGrafter"/>
</dbReference>
<organism evidence="9 10">
    <name type="scientific">Coccomyxa viridis</name>
    <dbReference type="NCBI Taxonomy" id="1274662"/>
    <lineage>
        <taxon>Eukaryota</taxon>
        <taxon>Viridiplantae</taxon>
        <taxon>Chlorophyta</taxon>
        <taxon>core chlorophytes</taxon>
        <taxon>Trebouxiophyceae</taxon>
        <taxon>Trebouxiophyceae incertae sedis</taxon>
        <taxon>Coccomyxaceae</taxon>
        <taxon>Coccomyxa</taxon>
    </lineage>
</organism>
<feature type="compositionally biased region" description="Low complexity" evidence="8">
    <location>
        <begin position="249"/>
        <end position="268"/>
    </location>
</feature>